<feature type="region of interest" description="Disordered" evidence="1">
    <location>
        <begin position="1"/>
        <end position="76"/>
    </location>
</feature>
<feature type="compositionally biased region" description="Basic and acidic residues" evidence="1">
    <location>
        <begin position="12"/>
        <end position="23"/>
    </location>
</feature>
<comment type="caution">
    <text evidence="2">The sequence shown here is derived from an EMBL/GenBank/DDBJ whole genome shotgun (WGS) entry which is preliminary data.</text>
</comment>
<protein>
    <submittedName>
        <fullName evidence="2">Uncharacterized protein</fullName>
    </submittedName>
</protein>
<keyword evidence="3" id="KW-1185">Reference proteome</keyword>
<dbReference type="InterPro" id="IPR021858">
    <property type="entry name" value="Fun_TF"/>
</dbReference>
<feature type="compositionally biased region" description="Basic and acidic residues" evidence="1">
    <location>
        <begin position="50"/>
        <end position="62"/>
    </location>
</feature>
<evidence type="ECO:0000313" key="2">
    <source>
        <dbReference type="EMBL" id="CAG8955165.1"/>
    </source>
</evidence>
<feature type="compositionally biased region" description="Basic residues" evidence="1">
    <location>
        <begin position="24"/>
        <end position="40"/>
    </location>
</feature>
<evidence type="ECO:0000256" key="1">
    <source>
        <dbReference type="SAM" id="MobiDB-lite"/>
    </source>
</evidence>
<dbReference type="PANTHER" id="PTHR37540:SF5">
    <property type="entry name" value="TRANSCRIPTION FACTOR DOMAIN-CONTAINING PROTEIN"/>
    <property type="match status" value="1"/>
</dbReference>
<dbReference type="EMBL" id="CAJVRL010000060">
    <property type="protein sequence ID" value="CAG8955165.1"/>
    <property type="molecule type" value="Genomic_DNA"/>
</dbReference>
<name>A0A9N9KVN4_9HELO</name>
<accession>A0A9N9KVN4</accession>
<evidence type="ECO:0000313" key="3">
    <source>
        <dbReference type="Proteomes" id="UP000696280"/>
    </source>
</evidence>
<sequence length="472" mass="52875">MEITDLTFVPQEGKRLDSNDPRRRFVRSHVSRRINVKKGRGGSTSKVKLRKEVNKRTEDRNSSESLGTSSPERLEGVRWTPEPISVNDDPFDCLPIEAGHSNGAEDASTWHKVRIPINPARAYLPIAIGNPALLHVTLLHAAMNSPFLRDPKFQTALNYHKWKSIEVVNESIRKSTFDTFTIATVALLALLESADGSEIACRAHMTGLRALATHVGELDIDTLNPLLRQTIRWIDVAGAMTLQSPLLFTNTSNSIWNGVSFQTKTMVQVKHIVAKLYLITGSRALSEPSGNIFQHLKWLSNGISRIPTSDVAGLEKLDFHTRLDHIERQCIELRNRALESANGNADLIIAFSNASLIYICLIVRGYQRRLGMFEVLSQRTRNAIESMDWLMVDDTIPEMLLWITMVTSLALGEGEQKRWFSKRVKSVGGSMGLSTATKLAEKVKSFLWVENFVSREGLWQDGVDGCIEMEGI</sequence>
<dbReference type="PANTHER" id="PTHR37540">
    <property type="entry name" value="TRANSCRIPTION FACTOR (ACR-2), PUTATIVE-RELATED-RELATED"/>
    <property type="match status" value="1"/>
</dbReference>
<reference evidence="2" key="1">
    <citation type="submission" date="2021-07" db="EMBL/GenBank/DDBJ databases">
        <authorList>
            <person name="Durling M."/>
        </authorList>
    </citation>
    <scope>NUCLEOTIDE SEQUENCE</scope>
</reference>
<organism evidence="2 3">
    <name type="scientific">Hymenoscyphus fraxineus</name>
    <dbReference type="NCBI Taxonomy" id="746836"/>
    <lineage>
        <taxon>Eukaryota</taxon>
        <taxon>Fungi</taxon>
        <taxon>Dikarya</taxon>
        <taxon>Ascomycota</taxon>
        <taxon>Pezizomycotina</taxon>
        <taxon>Leotiomycetes</taxon>
        <taxon>Helotiales</taxon>
        <taxon>Helotiaceae</taxon>
        <taxon>Hymenoscyphus</taxon>
    </lineage>
</organism>
<dbReference type="Pfam" id="PF11951">
    <property type="entry name" value="Fungal_trans_2"/>
    <property type="match status" value="1"/>
</dbReference>
<proteinExistence type="predicted"/>
<dbReference type="AlphaFoldDB" id="A0A9N9KVN4"/>
<gene>
    <name evidence="2" type="ORF">HYFRA_00007181</name>
</gene>
<dbReference type="OrthoDB" id="4158087at2759"/>
<dbReference type="Proteomes" id="UP000696280">
    <property type="component" value="Unassembled WGS sequence"/>
</dbReference>